<evidence type="ECO:0000313" key="3">
    <source>
        <dbReference type="Proteomes" id="UP000319931"/>
    </source>
</evidence>
<gene>
    <name evidence="2" type="ORF">EAH76_15925</name>
</gene>
<accession>A0A502FRV2</accession>
<feature type="domain" description="Putative Flp pilus-assembly TadG-like N-terminal" evidence="1">
    <location>
        <begin position="16"/>
        <end position="62"/>
    </location>
</feature>
<keyword evidence="3" id="KW-1185">Reference proteome</keyword>
<dbReference type="EMBL" id="RCZC01000004">
    <property type="protein sequence ID" value="TPG52185.1"/>
    <property type="molecule type" value="Genomic_DNA"/>
</dbReference>
<sequence>MALPPRRRRLFRERSGNVTVLFSGALTMLLAGAALGIDTATLFLEKRRLQGVADAAALSAAGNPATADATARSVVGANSSYSAMLTGATPGQYTAEQSIAPEQRFQPTETDSNAVKVRVESHLPTFFARAFSSQKSTSITAQATAARIDLAAFSIGSRLAGVQGGLPNALLSGLAGTQLNLSAMDYNALVSGNVEILQFSDALRTQAGVGVATFGEALATSVTLPQVVQALAASADSASSAAVLQAMAARLPATKIRLSDLIDLGPLKDSVHVDPNRPVTVDAFSLVRAILEMGGTRQVASSLDLGIPGIASSRLLIAIGQRPANSPWLAVNAAHKIVVRTAQTRVLIDSRLSALAPLGLGSIRLPIFVELAQAQAELSKVSCSAGRAMPTAALDVTPSAGEIAIADFDETAFPDFGRAVALKPAMIITTPLATVSAFSDTKLGGVSAQTVWFTPNDIATHTVKSVSTGDVARGVASALLSHTDLRASIVGFGINASLLTAAVGTILGQAATPLDSVVDQVTALAGVRVGQADVWINGVRCGTPILVG</sequence>
<dbReference type="AlphaFoldDB" id="A0A502FRV2"/>
<evidence type="ECO:0000259" key="1">
    <source>
        <dbReference type="Pfam" id="PF13400"/>
    </source>
</evidence>
<dbReference type="Pfam" id="PF13400">
    <property type="entry name" value="Tad"/>
    <property type="match status" value="1"/>
</dbReference>
<name>A0A502FRV2_9SPHN</name>
<proteinExistence type="predicted"/>
<reference evidence="2 3" key="1">
    <citation type="journal article" date="2019" name="Environ. Microbiol.">
        <title>Species interactions and distinct microbial communities in high Arctic permafrost affected cryosols are associated with the CH4 and CO2 gas fluxes.</title>
        <authorList>
            <person name="Altshuler I."/>
            <person name="Hamel J."/>
            <person name="Turney S."/>
            <person name="Magnuson E."/>
            <person name="Levesque R."/>
            <person name="Greer C."/>
            <person name="Whyte L.G."/>
        </authorList>
    </citation>
    <scope>NUCLEOTIDE SEQUENCE [LARGE SCALE GENOMIC DNA]</scope>
    <source>
        <strain evidence="2 3">E6.1</strain>
    </source>
</reference>
<dbReference type="OrthoDB" id="7630116at2"/>
<dbReference type="Proteomes" id="UP000319931">
    <property type="component" value="Unassembled WGS sequence"/>
</dbReference>
<organism evidence="2 3">
    <name type="scientific">Sphingomonas glacialis</name>
    <dbReference type="NCBI Taxonomy" id="658225"/>
    <lineage>
        <taxon>Bacteria</taxon>
        <taxon>Pseudomonadati</taxon>
        <taxon>Pseudomonadota</taxon>
        <taxon>Alphaproteobacteria</taxon>
        <taxon>Sphingomonadales</taxon>
        <taxon>Sphingomonadaceae</taxon>
        <taxon>Sphingomonas</taxon>
    </lineage>
</organism>
<protein>
    <recommendedName>
        <fullName evidence="1">Putative Flp pilus-assembly TadG-like N-terminal domain-containing protein</fullName>
    </recommendedName>
</protein>
<comment type="caution">
    <text evidence="2">The sequence shown here is derived from an EMBL/GenBank/DDBJ whole genome shotgun (WGS) entry which is preliminary data.</text>
</comment>
<dbReference type="InterPro" id="IPR028087">
    <property type="entry name" value="Tad_N"/>
</dbReference>
<evidence type="ECO:0000313" key="2">
    <source>
        <dbReference type="EMBL" id="TPG52185.1"/>
    </source>
</evidence>